<keyword evidence="12 13" id="KW-0539">Nucleus</keyword>
<dbReference type="Proteomes" id="UP001516400">
    <property type="component" value="Unassembled WGS sequence"/>
</dbReference>
<dbReference type="Pfam" id="PF16727">
    <property type="entry name" value="REV1_C"/>
    <property type="match status" value="1"/>
</dbReference>
<feature type="binding site" evidence="14">
    <location>
        <position position="386"/>
    </location>
    <ligand>
        <name>Mg(2+)</name>
        <dbReference type="ChEBI" id="CHEBI:18420"/>
        <label>1</label>
    </ligand>
</feature>
<dbReference type="InterPro" id="IPR031991">
    <property type="entry name" value="Rev1_C"/>
</dbReference>
<feature type="binding site" evidence="14">
    <location>
        <position position="387"/>
    </location>
    <ligand>
        <name>Mg(2+)</name>
        <dbReference type="ChEBI" id="CHEBI:18420"/>
        <label>1</label>
    </ligand>
</feature>
<evidence type="ECO:0000259" key="16">
    <source>
        <dbReference type="PROSITE" id="PS50172"/>
    </source>
</evidence>
<dbReference type="InterPro" id="IPR043502">
    <property type="entry name" value="DNA/RNA_pol_sf"/>
</dbReference>
<dbReference type="FunFam" id="3.30.1490.100:FF:000001">
    <property type="entry name" value="DNA repair protein REV1"/>
    <property type="match status" value="1"/>
</dbReference>
<dbReference type="GO" id="GO:0006281">
    <property type="term" value="P:DNA repair"/>
    <property type="evidence" value="ECO:0007669"/>
    <property type="project" value="UniProtKB-KW"/>
</dbReference>
<accession>A0ABD2MW82</accession>
<dbReference type="PROSITE" id="PS50172">
    <property type="entry name" value="BRCT"/>
    <property type="match status" value="1"/>
</dbReference>
<feature type="domain" description="UmuC" evidence="17">
    <location>
        <begin position="251"/>
        <end position="469"/>
    </location>
</feature>
<dbReference type="InterPro" id="IPR036420">
    <property type="entry name" value="BRCT_dom_sf"/>
</dbReference>
<feature type="compositionally biased region" description="Basic residues" evidence="15">
    <location>
        <begin position="708"/>
        <end position="726"/>
    </location>
</feature>
<evidence type="ECO:0000256" key="1">
    <source>
        <dbReference type="ARBA" id="ARBA00004123"/>
    </source>
</evidence>
<dbReference type="GO" id="GO:0003684">
    <property type="term" value="F:damaged DNA binding"/>
    <property type="evidence" value="ECO:0007669"/>
    <property type="project" value="UniProtKB-UniRule"/>
</dbReference>
<dbReference type="SUPFAM" id="SSF100879">
    <property type="entry name" value="Lesion bypass DNA polymerase (Y-family), little finger domain"/>
    <property type="match status" value="1"/>
</dbReference>
<keyword evidence="4 13" id="KW-0237">DNA synthesis</keyword>
<evidence type="ECO:0000313" key="19">
    <source>
        <dbReference type="Proteomes" id="UP001516400"/>
    </source>
</evidence>
<dbReference type="InterPro" id="IPR012112">
    <property type="entry name" value="REV1"/>
</dbReference>
<comment type="subcellular location">
    <subcellularLocation>
        <location evidence="1 13">Nucleus</location>
    </subcellularLocation>
</comment>
<proteinExistence type="inferred from homology"/>
<dbReference type="InterPro" id="IPR036775">
    <property type="entry name" value="DNA_pol_Y-fam_lit_finger_sf"/>
</dbReference>
<dbReference type="CDD" id="cd01701">
    <property type="entry name" value="PolY_Rev1"/>
    <property type="match status" value="1"/>
</dbReference>
<keyword evidence="9 14" id="KW-0460">Magnesium</keyword>
<gene>
    <name evidence="18" type="ORF">HHI36_021258</name>
</gene>
<evidence type="ECO:0000256" key="6">
    <source>
        <dbReference type="ARBA" id="ARBA00022695"/>
    </source>
</evidence>
<evidence type="ECO:0000256" key="13">
    <source>
        <dbReference type="PIRNR" id="PIRNR036573"/>
    </source>
</evidence>
<dbReference type="InterPro" id="IPR053848">
    <property type="entry name" value="IMS_HHH_1"/>
</dbReference>
<comment type="similarity">
    <text evidence="2 13">Belongs to the DNA polymerase type-Y family.</text>
</comment>
<keyword evidence="8 13" id="KW-0227">DNA damage</keyword>
<dbReference type="Gene3D" id="3.40.50.10190">
    <property type="entry name" value="BRCT domain"/>
    <property type="match status" value="1"/>
</dbReference>
<dbReference type="Pfam" id="PF00533">
    <property type="entry name" value="BRCT"/>
    <property type="match status" value="1"/>
</dbReference>
<dbReference type="Gene3D" id="3.30.70.270">
    <property type="match status" value="1"/>
</dbReference>
<evidence type="ECO:0000256" key="2">
    <source>
        <dbReference type="ARBA" id="ARBA00010945"/>
    </source>
</evidence>
<keyword evidence="6 13" id="KW-0548">Nucleotidyltransferase</keyword>
<evidence type="ECO:0000259" key="17">
    <source>
        <dbReference type="PROSITE" id="PS50173"/>
    </source>
</evidence>
<dbReference type="GO" id="GO:0016779">
    <property type="term" value="F:nucleotidyltransferase activity"/>
    <property type="evidence" value="ECO:0007669"/>
    <property type="project" value="UniProtKB-KW"/>
</dbReference>
<comment type="caution">
    <text evidence="18">The sequence shown here is derived from an EMBL/GenBank/DDBJ whole genome shotgun (WGS) entry which is preliminary data.</text>
</comment>
<dbReference type="Gene3D" id="6.10.250.1490">
    <property type="match status" value="1"/>
</dbReference>
<dbReference type="SUPFAM" id="SSF56672">
    <property type="entry name" value="DNA/RNA polymerases"/>
    <property type="match status" value="1"/>
</dbReference>
<comment type="function">
    <text evidence="13">Deoxycytidyl transferase involved in DNA repair. Transfers a dCMP residue from dCTP to the 3'-end of a DNA primer in a template-dependent reaction. May assist in the first step in the bypass of abasic lesions by the insertion of a nucleotide opposite the lesion. Required for normal induction of mutations by physical and chemical agents.</text>
</comment>
<organism evidence="18 19">
    <name type="scientific">Cryptolaemus montrouzieri</name>
    <dbReference type="NCBI Taxonomy" id="559131"/>
    <lineage>
        <taxon>Eukaryota</taxon>
        <taxon>Metazoa</taxon>
        <taxon>Ecdysozoa</taxon>
        <taxon>Arthropoda</taxon>
        <taxon>Hexapoda</taxon>
        <taxon>Insecta</taxon>
        <taxon>Pterygota</taxon>
        <taxon>Neoptera</taxon>
        <taxon>Endopterygota</taxon>
        <taxon>Coleoptera</taxon>
        <taxon>Polyphaga</taxon>
        <taxon>Cucujiformia</taxon>
        <taxon>Coccinelloidea</taxon>
        <taxon>Coccinellidae</taxon>
        <taxon>Scymninae</taxon>
        <taxon>Scymnini</taxon>
        <taxon>Cryptolaemus</taxon>
    </lineage>
</organism>
<dbReference type="Gene3D" id="1.20.58.1280">
    <property type="entry name" value="DNA repair protein Rev1, C-terminal domain"/>
    <property type="match status" value="1"/>
</dbReference>
<dbReference type="SMART" id="SM00292">
    <property type="entry name" value="BRCT"/>
    <property type="match status" value="1"/>
</dbReference>
<evidence type="ECO:0000256" key="9">
    <source>
        <dbReference type="ARBA" id="ARBA00022842"/>
    </source>
</evidence>
<dbReference type="PROSITE" id="PS50173">
    <property type="entry name" value="UMUC"/>
    <property type="match status" value="1"/>
</dbReference>
<dbReference type="CDD" id="cd17719">
    <property type="entry name" value="BRCT_Rev1"/>
    <property type="match status" value="1"/>
</dbReference>
<keyword evidence="7 14" id="KW-0479">Metal-binding</keyword>
<keyword evidence="11 13" id="KW-0234">DNA repair</keyword>
<dbReference type="InterPro" id="IPR001126">
    <property type="entry name" value="UmuC"/>
</dbReference>
<dbReference type="Gene3D" id="1.10.150.20">
    <property type="entry name" value="5' to 3' exonuclease, C-terminal subdomain"/>
    <property type="match status" value="1"/>
</dbReference>
<keyword evidence="19" id="KW-1185">Reference proteome</keyword>
<evidence type="ECO:0000256" key="4">
    <source>
        <dbReference type="ARBA" id="ARBA00022634"/>
    </source>
</evidence>
<dbReference type="Gene3D" id="6.10.250.1630">
    <property type="match status" value="1"/>
</dbReference>
<evidence type="ECO:0000256" key="14">
    <source>
        <dbReference type="PIRSR" id="PIRSR036573-2"/>
    </source>
</evidence>
<evidence type="ECO:0000256" key="11">
    <source>
        <dbReference type="ARBA" id="ARBA00023204"/>
    </source>
</evidence>
<dbReference type="SUPFAM" id="SSF52113">
    <property type="entry name" value="BRCT domain"/>
    <property type="match status" value="1"/>
</dbReference>
<evidence type="ECO:0000256" key="5">
    <source>
        <dbReference type="ARBA" id="ARBA00022679"/>
    </source>
</evidence>
<protein>
    <recommendedName>
        <fullName evidence="3 13">DNA repair protein REV1</fullName>
        <ecNumber evidence="13">2.7.7.-</ecNumber>
    </recommendedName>
</protein>
<dbReference type="Pfam" id="PF21999">
    <property type="entry name" value="IMS_HHH_1"/>
    <property type="match status" value="1"/>
</dbReference>
<dbReference type="PANTHER" id="PTHR45990:SF1">
    <property type="entry name" value="DNA REPAIR PROTEIN REV1"/>
    <property type="match status" value="1"/>
</dbReference>
<dbReference type="PIRSF" id="PIRSF036573">
    <property type="entry name" value="REV1"/>
    <property type="match status" value="1"/>
</dbReference>
<keyword evidence="10 13" id="KW-0238">DNA-binding</keyword>
<dbReference type="Gene3D" id="3.40.1170.60">
    <property type="match status" value="1"/>
</dbReference>
<sequence length="910" mass="101661">MCERILEGRKRKTKNEEDEAMGFADFGGYFESKKAKLVDQFKETAGNTNVKSNIFKGIAIFVNGLTNPNSAELKKLMAEHGGVYHGYQMSSTTHIIASNLAYAKTKNLGSVPIVKASWITDSIELRKLLDYKRYILFSNQSAAQPKLNFPILPGGENDIAKETEKDSLGSVKTVSSSPEIEKSRITKTASDPKFLEEFYNNSRLHLIATMGAEFKQLVGQLREKSDGKFLGKELLLSKGNPSSKRTYSSVVMHIDMDCFFVSVGLRNRPELKGKPVAVTHARNGQISSVRPGRSAEIAMNLERAPENIVEKISNLDSHSSMSEIACCSYEARKCGIKNGMFLGTAVKLCPGLKTIQYDFQGYKEVASTLYKTVASYTLDIEAVSCDEMYVDVTKLLNDCGVVVDQFATHLRAEIMEKTGCPCSTGFGANKLQARLATKKAKPNGQFYLEVDDVETYFSEIPLGDLPGVGRATLSKLKNLGLVTCGDVQVSSLSILQSELGQKVGETLMEQAKGIDKKPLNFHHERKSVSAEINYGIRFKTLEESYNFLQSLSQEVFNRLNDIGMKAKCLTLKLMVRSADAPTETAKFLGHGICDSLSKSITSNVAITDVKTIFKEAKQLYDKFNVPFEDLRGVGIQLSKLEKIGPTSSVMSNFLKQNSVINENKVTVDVIPSNDVGVMKNKQEVKQESVSVKNDSKKNSINTLNKKETKSKRGRPAGTKTKAKGNVKSKTSPSPMLDKYLKNMGTPVKTNFQNIDMGVLYELPEELRNEIMKEYQLQHQVITKKSGEREIQVADVKPQPSELKQKIEEKKSPFDGLSWEELKPILKTWMTSEADPKEIDVEMISEHFRQLAIDRKIENLKVIFNFLHRTFEKLNCKWHNAYFSIVNTTQQGMVARYGGTLMVERRFSCCK</sequence>
<dbReference type="Pfam" id="PF11799">
    <property type="entry name" value="IMS_C"/>
    <property type="match status" value="1"/>
</dbReference>
<dbReference type="GO" id="GO:0046872">
    <property type="term" value="F:metal ion binding"/>
    <property type="evidence" value="ECO:0007669"/>
    <property type="project" value="UniProtKB-KW"/>
</dbReference>
<dbReference type="InterPro" id="IPR038401">
    <property type="entry name" value="Rev1_C_sf"/>
</dbReference>
<dbReference type="EC" id="2.7.7.-" evidence="13"/>
<dbReference type="FunFam" id="3.40.50.10190:FF:000011">
    <property type="entry name" value="DNA repair protein REV1"/>
    <property type="match status" value="1"/>
</dbReference>
<dbReference type="InterPro" id="IPR017961">
    <property type="entry name" value="DNA_pol_Y-fam_little_finger"/>
</dbReference>
<dbReference type="InterPro" id="IPR001357">
    <property type="entry name" value="BRCT_dom"/>
</dbReference>
<dbReference type="GO" id="GO:0005634">
    <property type="term" value="C:nucleus"/>
    <property type="evidence" value="ECO:0007669"/>
    <property type="project" value="UniProtKB-SubCell"/>
</dbReference>
<evidence type="ECO:0000256" key="7">
    <source>
        <dbReference type="ARBA" id="ARBA00022723"/>
    </source>
</evidence>
<dbReference type="PANTHER" id="PTHR45990">
    <property type="entry name" value="DNA REPAIR PROTEIN REV1"/>
    <property type="match status" value="1"/>
</dbReference>
<dbReference type="Gene3D" id="3.30.1490.100">
    <property type="entry name" value="DNA polymerase, Y-family, little finger domain"/>
    <property type="match status" value="1"/>
</dbReference>
<evidence type="ECO:0000256" key="8">
    <source>
        <dbReference type="ARBA" id="ARBA00022763"/>
    </source>
</evidence>
<dbReference type="Pfam" id="PF00817">
    <property type="entry name" value="IMS"/>
    <property type="match status" value="1"/>
</dbReference>
<evidence type="ECO:0000256" key="12">
    <source>
        <dbReference type="ARBA" id="ARBA00023242"/>
    </source>
</evidence>
<feature type="region of interest" description="Disordered" evidence="15">
    <location>
        <begin position="681"/>
        <end position="738"/>
    </location>
</feature>
<keyword evidence="5 13" id="KW-0808">Transferase</keyword>
<dbReference type="AlphaFoldDB" id="A0ABD2MW82"/>
<dbReference type="InterPro" id="IPR043128">
    <property type="entry name" value="Rev_trsase/Diguanyl_cyclase"/>
</dbReference>
<evidence type="ECO:0000256" key="10">
    <source>
        <dbReference type="ARBA" id="ARBA00023125"/>
    </source>
</evidence>
<feature type="domain" description="BRCT" evidence="16">
    <location>
        <begin position="50"/>
        <end position="136"/>
    </location>
</feature>
<comment type="cofactor">
    <cofactor evidence="14">
        <name>Mg(2+)</name>
        <dbReference type="ChEBI" id="CHEBI:18420"/>
    </cofactor>
    <text evidence="14">Binds 2 magnesium ions.</text>
</comment>
<evidence type="ECO:0000256" key="15">
    <source>
        <dbReference type="SAM" id="MobiDB-lite"/>
    </source>
</evidence>
<feature type="binding site" evidence="14">
    <location>
        <position position="255"/>
    </location>
    <ligand>
        <name>Mg(2+)</name>
        <dbReference type="ChEBI" id="CHEBI:18420"/>
        <label>1</label>
    </ligand>
</feature>
<evidence type="ECO:0000256" key="3">
    <source>
        <dbReference type="ARBA" id="ARBA00020399"/>
    </source>
</evidence>
<dbReference type="EMBL" id="JABFTP020000042">
    <property type="protein sequence ID" value="KAL3270733.1"/>
    <property type="molecule type" value="Genomic_DNA"/>
</dbReference>
<reference evidence="18 19" key="1">
    <citation type="journal article" date="2021" name="BMC Biol.">
        <title>Horizontally acquired antibacterial genes associated with adaptive radiation of ladybird beetles.</title>
        <authorList>
            <person name="Li H.S."/>
            <person name="Tang X.F."/>
            <person name="Huang Y.H."/>
            <person name="Xu Z.Y."/>
            <person name="Chen M.L."/>
            <person name="Du X.Y."/>
            <person name="Qiu B.Y."/>
            <person name="Chen P.T."/>
            <person name="Zhang W."/>
            <person name="Slipinski A."/>
            <person name="Escalona H.E."/>
            <person name="Waterhouse R.M."/>
            <person name="Zwick A."/>
            <person name="Pang H."/>
        </authorList>
    </citation>
    <scope>NUCLEOTIDE SEQUENCE [LARGE SCALE GENOMIC DNA]</scope>
    <source>
        <strain evidence="18">SYSU2018</strain>
    </source>
</reference>
<evidence type="ECO:0000313" key="18">
    <source>
        <dbReference type="EMBL" id="KAL3270733.1"/>
    </source>
</evidence>
<name>A0ABD2MW82_9CUCU</name>
<dbReference type="GO" id="GO:0071897">
    <property type="term" value="P:DNA biosynthetic process"/>
    <property type="evidence" value="ECO:0007669"/>
    <property type="project" value="UniProtKB-KW"/>
</dbReference>